<gene>
    <name evidence="1" type="ORF">LMTR13_33865</name>
</gene>
<evidence type="ECO:0000313" key="2">
    <source>
        <dbReference type="Proteomes" id="UP000092839"/>
    </source>
</evidence>
<protein>
    <submittedName>
        <fullName evidence="1">Uncharacterized protein</fullName>
    </submittedName>
</protein>
<dbReference type="AlphaFoldDB" id="A0A1B1UNV7"/>
<name>A0A1B1UNV7_9BRAD</name>
<keyword evidence="2" id="KW-1185">Reference proteome</keyword>
<dbReference type="STRING" id="1274631.LMTR13_33865"/>
<dbReference type="EMBL" id="CP016428">
    <property type="protein sequence ID" value="ANW04388.1"/>
    <property type="molecule type" value="Genomic_DNA"/>
</dbReference>
<organism evidence="1 2">
    <name type="scientific">Bradyrhizobium icense</name>
    <dbReference type="NCBI Taxonomy" id="1274631"/>
    <lineage>
        <taxon>Bacteria</taxon>
        <taxon>Pseudomonadati</taxon>
        <taxon>Pseudomonadota</taxon>
        <taxon>Alphaproteobacteria</taxon>
        <taxon>Hyphomicrobiales</taxon>
        <taxon>Nitrobacteraceae</taxon>
        <taxon>Bradyrhizobium</taxon>
    </lineage>
</organism>
<proteinExistence type="predicted"/>
<reference evidence="1 2" key="1">
    <citation type="submission" date="2016-07" db="EMBL/GenBank/DDBJ databases">
        <title>Complete genome sequence of Bradyrhizobium icense LMTR 13T, a potential inoculant strain isolated from lima bean (Phaseolus lunatus) in Peru.</title>
        <authorList>
            <person name="Ormeno-Orrillo E."/>
            <person name="Duran D."/>
            <person name="Rogel M.A."/>
            <person name="Rey L."/>
            <person name="Imperial J."/>
            <person name="Ruiz-Argueso T."/>
            <person name="Martinez-Romero E."/>
        </authorList>
    </citation>
    <scope>NUCLEOTIDE SEQUENCE [LARGE SCALE GENOMIC DNA]</scope>
    <source>
        <strain evidence="1 2">LMTR 13</strain>
    </source>
</reference>
<dbReference type="Proteomes" id="UP000092839">
    <property type="component" value="Chromosome"/>
</dbReference>
<accession>A0A1B1UNV7</accession>
<evidence type="ECO:0000313" key="1">
    <source>
        <dbReference type="EMBL" id="ANW04388.1"/>
    </source>
</evidence>
<dbReference type="KEGG" id="bic:LMTR13_33865"/>
<sequence>MKGNGVLAAAGDAILVAARIKVDQRGAFQAFATPSRRTAAFFAWQNDYDYGQCILTIPCPSGRIGRMIGQSKGNADIQGTAPDDDPV</sequence>